<dbReference type="GO" id="GO:0005524">
    <property type="term" value="F:ATP binding"/>
    <property type="evidence" value="ECO:0007669"/>
    <property type="project" value="UniProtKB-KW"/>
</dbReference>
<evidence type="ECO:0000256" key="2">
    <source>
        <dbReference type="ARBA" id="ARBA00005075"/>
    </source>
</evidence>
<dbReference type="GO" id="GO:0042410">
    <property type="term" value="F:6-carboxyhexanoate-CoA ligase activity"/>
    <property type="evidence" value="ECO:0007669"/>
    <property type="project" value="UniProtKB-UniRule"/>
</dbReference>
<evidence type="ECO:0000256" key="5">
    <source>
        <dbReference type="ARBA" id="ARBA00022598"/>
    </source>
</evidence>
<dbReference type="KEGG" id="tfr:BR63_04280"/>
<evidence type="ECO:0000256" key="7">
    <source>
        <dbReference type="ARBA" id="ARBA00022756"/>
    </source>
</evidence>
<protein>
    <recommendedName>
        <fullName evidence="4 11">6-carboxyhexanoate--CoA ligase</fullName>
        <ecNumber evidence="4 11">6.2.1.14</ecNumber>
    </recommendedName>
    <alternativeName>
        <fullName evidence="11">Pimeloyl-CoA synthase</fullName>
    </alternativeName>
</protein>
<comment type="pathway">
    <text evidence="2 11">Metabolic intermediate metabolism; pimeloyl-CoA biosynthesis; pimeloyl-CoA from pimelate: step 1/1.</text>
</comment>
<dbReference type="AlphaFoldDB" id="A0A7G6E886"/>
<dbReference type="EMBL" id="CP045798">
    <property type="protein sequence ID" value="QNB48290.1"/>
    <property type="molecule type" value="Genomic_DNA"/>
</dbReference>
<evidence type="ECO:0000256" key="11">
    <source>
        <dbReference type="HAMAP-Rule" id="MF_00668"/>
    </source>
</evidence>
<evidence type="ECO:0000313" key="12">
    <source>
        <dbReference type="EMBL" id="QNB48290.1"/>
    </source>
</evidence>
<dbReference type="EC" id="6.2.1.14" evidence="4 11"/>
<evidence type="ECO:0000256" key="8">
    <source>
        <dbReference type="ARBA" id="ARBA00022840"/>
    </source>
</evidence>
<evidence type="ECO:0000256" key="4">
    <source>
        <dbReference type="ARBA" id="ARBA00012984"/>
    </source>
</evidence>
<organism evidence="12 13">
    <name type="scientific">Thermanaerosceptrum fracticalcis</name>
    <dbReference type="NCBI Taxonomy" id="1712410"/>
    <lineage>
        <taxon>Bacteria</taxon>
        <taxon>Bacillati</taxon>
        <taxon>Bacillota</taxon>
        <taxon>Clostridia</taxon>
        <taxon>Eubacteriales</taxon>
        <taxon>Peptococcaceae</taxon>
        <taxon>Thermanaerosceptrum</taxon>
    </lineage>
</organism>
<proteinExistence type="inferred from homology"/>
<comment type="cofactor">
    <cofactor evidence="1 11">
        <name>Mg(2+)</name>
        <dbReference type="ChEBI" id="CHEBI:18420"/>
    </cofactor>
</comment>
<comment type="function">
    <text evidence="11">Catalyzes the transformation of pimelate into pimeloyl-CoA with concomitant hydrolysis of ATP to AMP.</text>
</comment>
<comment type="subunit">
    <text evidence="3 11">Homodimer.</text>
</comment>
<sequence length="274" mass="30420">MYNIRMRSAQGGSHEKGGQHISGAERIVPEEDIFQAVSSLLKRSLTHSKGKADFINISLEEIKKEEIIYLSSLPITTLEVKDYLEGRKGAIQCLQAAGLSLRQAQAVLNLLVEAPSMRGAMLVDIHTLKRLEPDLQRGVRATGMDWAPEIYPQLHAYLEGEGLNNTHVREALALASKVARAPGIVAEVCWSDDPEYIAGYVASPTLGYVRLNHLKPAGVDKGGRIFCFDPSKANLQECLHWMEEQITIINEIGPYQGTFPLKNYFGEKEYGTNR</sequence>
<keyword evidence="8 11" id="KW-0067">ATP-binding</keyword>
<evidence type="ECO:0000256" key="6">
    <source>
        <dbReference type="ARBA" id="ARBA00022741"/>
    </source>
</evidence>
<dbReference type="GO" id="GO:0000287">
    <property type="term" value="F:magnesium ion binding"/>
    <property type="evidence" value="ECO:0007669"/>
    <property type="project" value="UniProtKB-UniRule"/>
</dbReference>
<evidence type="ECO:0000256" key="9">
    <source>
        <dbReference type="ARBA" id="ARBA00022842"/>
    </source>
</evidence>
<keyword evidence="5 11" id="KW-0436">Ligase</keyword>
<comment type="catalytic activity">
    <reaction evidence="10 11">
        <text>heptanedioate + ATP + CoA = 6-carboxyhexanoyl-CoA + AMP + diphosphate</text>
        <dbReference type="Rhea" id="RHEA:14781"/>
        <dbReference type="ChEBI" id="CHEBI:30616"/>
        <dbReference type="ChEBI" id="CHEBI:33019"/>
        <dbReference type="ChEBI" id="CHEBI:36165"/>
        <dbReference type="ChEBI" id="CHEBI:57287"/>
        <dbReference type="ChEBI" id="CHEBI:57360"/>
        <dbReference type="ChEBI" id="CHEBI:456215"/>
        <dbReference type="EC" id="6.2.1.14"/>
    </reaction>
</comment>
<evidence type="ECO:0000256" key="3">
    <source>
        <dbReference type="ARBA" id="ARBA00011738"/>
    </source>
</evidence>
<keyword evidence="7 11" id="KW-0093">Biotin biosynthesis</keyword>
<dbReference type="Pfam" id="PF03744">
    <property type="entry name" value="BioW"/>
    <property type="match status" value="1"/>
</dbReference>
<keyword evidence="13" id="KW-1185">Reference proteome</keyword>
<keyword evidence="9 11" id="KW-0460">Magnesium</keyword>
<evidence type="ECO:0000313" key="13">
    <source>
        <dbReference type="Proteomes" id="UP000515847"/>
    </source>
</evidence>
<dbReference type="InterPro" id="IPR005499">
    <property type="entry name" value="BioW"/>
</dbReference>
<dbReference type="OrthoDB" id="9792985at2"/>
<dbReference type="UniPathway" id="UPA00999">
    <property type="reaction ID" value="UER00351"/>
</dbReference>
<comment type="similarity">
    <text evidence="11">Belongs to the BioW family.</text>
</comment>
<evidence type="ECO:0000256" key="1">
    <source>
        <dbReference type="ARBA" id="ARBA00001946"/>
    </source>
</evidence>
<dbReference type="GO" id="GO:0009102">
    <property type="term" value="P:biotin biosynthetic process"/>
    <property type="evidence" value="ECO:0007669"/>
    <property type="project" value="UniProtKB-UniRule"/>
</dbReference>
<keyword evidence="6 11" id="KW-0547">Nucleotide-binding</keyword>
<dbReference type="Proteomes" id="UP000515847">
    <property type="component" value="Chromosome"/>
</dbReference>
<dbReference type="NCBIfam" id="NF002360">
    <property type="entry name" value="PRK01322.1"/>
    <property type="match status" value="1"/>
</dbReference>
<accession>A0A7G6E886</accession>
<gene>
    <name evidence="11" type="primary">bioW</name>
    <name evidence="12" type="ORF">BR63_04280</name>
</gene>
<dbReference type="HAMAP" id="MF_00668">
    <property type="entry name" value="BioW"/>
    <property type="match status" value="1"/>
</dbReference>
<name>A0A7G6E886_THEFR</name>
<reference evidence="12 13" key="1">
    <citation type="journal article" date="2019" name="Front. Microbiol.">
        <title>Thermoanaerosceptrum fracticalcis gen. nov. sp. nov., a Novel Fumarate-Fermenting Microorganism From a Deep Fractured Carbonate Aquifer of the US Great Basin.</title>
        <authorList>
            <person name="Hamilton-Brehm S.D."/>
            <person name="Stewart L.E."/>
            <person name="Zavarin M."/>
            <person name="Caldwell M."/>
            <person name="Lawson P.A."/>
            <person name="Onstott T.C."/>
            <person name="Grzymski J."/>
            <person name="Neveux I."/>
            <person name="Lollar B.S."/>
            <person name="Russell C.E."/>
            <person name="Moser D.P."/>
        </authorList>
    </citation>
    <scope>NUCLEOTIDE SEQUENCE [LARGE SCALE GENOMIC DNA]</scope>
    <source>
        <strain evidence="12 13">DRI-13</strain>
    </source>
</reference>
<evidence type="ECO:0000256" key="10">
    <source>
        <dbReference type="ARBA" id="ARBA00049553"/>
    </source>
</evidence>
<dbReference type="NCBIfam" id="TIGR01204">
    <property type="entry name" value="bioW"/>
    <property type="match status" value="1"/>
</dbReference>